<keyword evidence="2" id="KW-0238">DNA-binding</keyword>
<evidence type="ECO:0000313" key="5">
    <source>
        <dbReference type="EMBL" id="OGH01579.1"/>
    </source>
</evidence>
<evidence type="ECO:0000256" key="2">
    <source>
        <dbReference type="ARBA" id="ARBA00023125"/>
    </source>
</evidence>
<dbReference type="AlphaFoldDB" id="A0A1F6GU64"/>
<dbReference type="InterPro" id="IPR000792">
    <property type="entry name" value="Tscrpt_reg_LuxR_C"/>
</dbReference>
<feature type="domain" description="HTH luxR-type" evidence="4">
    <location>
        <begin position="212"/>
        <end position="277"/>
    </location>
</feature>
<name>A0A1F6GU64_9PROT</name>
<dbReference type="PROSITE" id="PS50043">
    <property type="entry name" value="HTH_LUXR_2"/>
    <property type="match status" value="1"/>
</dbReference>
<evidence type="ECO:0000256" key="3">
    <source>
        <dbReference type="ARBA" id="ARBA00023163"/>
    </source>
</evidence>
<gene>
    <name evidence="5" type="ORF">A2557_04060</name>
</gene>
<dbReference type="GO" id="GO:0003677">
    <property type="term" value="F:DNA binding"/>
    <property type="evidence" value="ECO:0007669"/>
    <property type="project" value="UniProtKB-KW"/>
</dbReference>
<reference evidence="5 6" key="1">
    <citation type="journal article" date="2016" name="Nat. Commun.">
        <title>Thousands of microbial genomes shed light on interconnected biogeochemical processes in an aquifer system.</title>
        <authorList>
            <person name="Anantharaman K."/>
            <person name="Brown C.T."/>
            <person name="Hug L.A."/>
            <person name="Sharon I."/>
            <person name="Castelle C.J."/>
            <person name="Probst A.J."/>
            <person name="Thomas B.C."/>
            <person name="Singh A."/>
            <person name="Wilkins M.J."/>
            <person name="Karaoz U."/>
            <person name="Brodie E.L."/>
            <person name="Williams K.H."/>
            <person name="Hubbard S.S."/>
            <person name="Banfield J.F."/>
        </authorList>
    </citation>
    <scope>NUCLEOTIDE SEQUENCE [LARGE SCALE GENOMIC DNA]</scope>
</reference>
<accession>A0A1F6GU64</accession>
<evidence type="ECO:0000259" key="4">
    <source>
        <dbReference type="PROSITE" id="PS50043"/>
    </source>
</evidence>
<organism evidence="5 6">
    <name type="scientific">Candidatus Lambdaproteobacteria bacterium RIFOXYD2_FULL_56_26</name>
    <dbReference type="NCBI Taxonomy" id="1817773"/>
    <lineage>
        <taxon>Bacteria</taxon>
        <taxon>Pseudomonadati</taxon>
        <taxon>Pseudomonadota</taxon>
        <taxon>Candidatus Lambdaproteobacteria</taxon>
    </lineage>
</organism>
<evidence type="ECO:0000313" key="6">
    <source>
        <dbReference type="Proteomes" id="UP000177583"/>
    </source>
</evidence>
<dbReference type="SMART" id="SM00421">
    <property type="entry name" value="HTH_LUXR"/>
    <property type="match status" value="1"/>
</dbReference>
<keyword evidence="3" id="KW-0804">Transcription</keyword>
<protein>
    <recommendedName>
        <fullName evidence="4">HTH luxR-type domain-containing protein</fullName>
    </recommendedName>
</protein>
<dbReference type="Gene3D" id="1.10.10.10">
    <property type="entry name" value="Winged helix-like DNA-binding domain superfamily/Winged helix DNA-binding domain"/>
    <property type="match status" value="1"/>
</dbReference>
<dbReference type="InterPro" id="IPR016032">
    <property type="entry name" value="Sig_transdc_resp-reg_C-effctor"/>
</dbReference>
<evidence type="ECO:0000256" key="1">
    <source>
        <dbReference type="ARBA" id="ARBA00023015"/>
    </source>
</evidence>
<dbReference type="GO" id="GO:0006355">
    <property type="term" value="P:regulation of DNA-templated transcription"/>
    <property type="evidence" value="ECO:0007669"/>
    <property type="project" value="InterPro"/>
</dbReference>
<comment type="caution">
    <text evidence="5">The sequence shown here is derived from an EMBL/GenBank/DDBJ whole genome shotgun (WGS) entry which is preliminary data.</text>
</comment>
<sequence>MSAKDQKNNPTPPTRWTHKALATNLVGLSAAELLEFLEVLLGPVEPVGLTEVLGRLTRSLGLKHWCLQVQPGFDSLVPPVDWATPLSLHSGMGIWPEKKAQSFSLSLLSLFSPTPQTLRNWTLERKRLRNQLATKAQGAQVKRDKEQLSSYLQLLDSFQAKVGFTFALTAPPWAVQLHLVGTDPQAPASPGVEALLHLLGPGLVHTGIGLYQREHQDRLTDRQKEVLGALLWGGTRPEAASRLGISEDTVAFHLKRIFSRLGATSLPKALALALALGLVQPTPPAALGK</sequence>
<dbReference type="Proteomes" id="UP000177583">
    <property type="component" value="Unassembled WGS sequence"/>
</dbReference>
<proteinExistence type="predicted"/>
<dbReference type="Pfam" id="PF00196">
    <property type="entry name" value="GerE"/>
    <property type="match status" value="1"/>
</dbReference>
<dbReference type="PANTHER" id="PTHR44688:SF16">
    <property type="entry name" value="DNA-BINDING TRANSCRIPTIONAL ACTIVATOR DEVR_DOSR"/>
    <property type="match status" value="1"/>
</dbReference>
<dbReference type="InterPro" id="IPR036388">
    <property type="entry name" value="WH-like_DNA-bd_sf"/>
</dbReference>
<dbReference type="PRINTS" id="PR00038">
    <property type="entry name" value="HTHLUXR"/>
</dbReference>
<dbReference type="SUPFAM" id="SSF46894">
    <property type="entry name" value="C-terminal effector domain of the bipartite response regulators"/>
    <property type="match status" value="1"/>
</dbReference>
<keyword evidence="1" id="KW-0805">Transcription regulation</keyword>
<dbReference type="EMBL" id="MFNF01000032">
    <property type="protein sequence ID" value="OGH01579.1"/>
    <property type="molecule type" value="Genomic_DNA"/>
</dbReference>
<dbReference type="CDD" id="cd06170">
    <property type="entry name" value="LuxR_C_like"/>
    <property type="match status" value="1"/>
</dbReference>
<dbReference type="PANTHER" id="PTHR44688">
    <property type="entry name" value="DNA-BINDING TRANSCRIPTIONAL ACTIVATOR DEVR_DOSR"/>
    <property type="match status" value="1"/>
</dbReference>